<evidence type="ECO:0000256" key="1">
    <source>
        <dbReference type="SAM" id="SignalP"/>
    </source>
</evidence>
<name>A0ABR4PAM4_9HELO</name>
<sequence>MQASIFTLLAVAATAGASYKPDQQPNTDAVQIMSVTSNSPSSNDTAPILHSISTVSNTKIITISSCAPTVLDCPYTTKPITTHTVEVYTTRYSGTGKKDFTSTTGPKSTSSVSATKAQLTTSIVSTMRLVTISACPSTVHDCPYTTKPLTTETVEYYTTVCPVTGIETRKEQATAAPAPQSQGKSTTILVVSSKLLTISACVSSAQGCPLTTKPVTKESYQTLTSVVAVTETDKINAASTVELHPTTSQSSSSASAKHSNATCVDCFTYTAVASAGFSQTTLSSVTQDATPTIPYALFTGAANPNRAGGMLIAVGLAAAML</sequence>
<protein>
    <submittedName>
        <fullName evidence="2">Cell wall protein SED1</fullName>
    </submittedName>
</protein>
<dbReference type="EMBL" id="JBFCZG010000007">
    <property type="protein sequence ID" value="KAL3420358.1"/>
    <property type="molecule type" value="Genomic_DNA"/>
</dbReference>
<gene>
    <name evidence="2" type="ORF">PVAG01_08857</name>
</gene>
<keyword evidence="1" id="KW-0732">Signal</keyword>
<organism evidence="2 3">
    <name type="scientific">Phlyctema vagabunda</name>
    <dbReference type="NCBI Taxonomy" id="108571"/>
    <lineage>
        <taxon>Eukaryota</taxon>
        <taxon>Fungi</taxon>
        <taxon>Dikarya</taxon>
        <taxon>Ascomycota</taxon>
        <taxon>Pezizomycotina</taxon>
        <taxon>Leotiomycetes</taxon>
        <taxon>Helotiales</taxon>
        <taxon>Dermateaceae</taxon>
        <taxon>Phlyctema</taxon>
    </lineage>
</organism>
<evidence type="ECO:0000313" key="2">
    <source>
        <dbReference type="EMBL" id="KAL3420358.1"/>
    </source>
</evidence>
<dbReference type="Proteomes" id="UP001629113">
    <property type="component" value="Unassembled WGS sequence"/>
</dbReference>
<feature type="signal peptide" evidence="1">
    <location>
        <begin position="1"/>
        <end position="17"/>
    </location>
</feature>
<proteinExistence type="predicted"/>
<comment type="caution">
    <text evidence="2">The sequence shown here is derived from an EMBL/GenBank/DDBJ whole genome shotgun (WGS) entry which is preliminary data.</text>
</comment>
<accession>A0ABR4PAM4</accession>
<feature type="chain" id="PRO_5046582737" evidence="1">
    <location>
        <begin position="18"/>
        <end position="321"/>
    </location>
</feature>
<keyword evidence="3" id="KW-1185">Reference proteome</keyword>
<reference evidence="2 3" key="1">
    <citation type="submission" date="2024-06" db="EMBL/GenBank/DDBJ databases">
        <title>Complete genome of Phlyctema vagabunda strain 19-DSS-EL-015.</title>
        <authorList>
            <person name="Fiorenzani C."/>
        </authorList>
    </citation>
    <scope>NUCLEOTIDE SEQUENCE [LARGE SCALE GENOMIC DNA]</scope>
    <source>
        <strain evidence="2 3">19-DSS-EL-015</strain>
    </source>
</reference>
<evidence type="ECO:0000313" key="3">
    <source>
        <dbReference type="Proteomes" id="UP001629113"/>
    </source>
</evidence>